<evidence type="ECO:0000313" key="1">
    <source>
        <dbReference type="EMBL" id="PBK90079.1"/>
    </source>
</evidence>
<gene>
    <name evidence="1" type="ORF">ARMGADRAFT_1112211</name>
</gene>
<sequence>ISHAWLDIEDCVDVQTPINGYERPVTIPKDADLNLIHIEMLNLGVEYTWLDVLYLRQVGGPGEDMRIEEWKLDVPTIGGVYTSVNVVWYLSGLGQPLSLKKGDLDSDRSWFQHAWTVTVYSFSFI</sequence>
<feature type="non-terminal residue" evidence="1">
    <location>
        <position position="1"/>
    </location>
</feature>
<evidence type="ECO:0000313" key="2">
    <source>
        <dbReference type="Proteomes" id="UP000217790"/>
    </source>
</evidence>
<proteinExistence type="predicted"/>
<organism evidence="1 2">
    <name type="scientific">Armillaria gallica</name>
    <name type="common">Bulbous honey fungus</name>
    <name type="synonym">Armillaria bulbosa</name>
    <dbReference type="NCBI Taxonomy" id="47427"/>
    <lineage>
        <taxon>Eukaryota</taxon>
        <taxon>Fungi</taxon>
        <taxon>Dikarya</taxon>
        <taxon>Basidiomycota</taxon>
        <taxon>Agaricomycotina</taxon>
        <taxon>Agaricomycetes</taxon>
        <taxon>Agaricomycetidae</taxon>
        <taxon>Agaricales</taxon>
        <taxon>Marasmiineae</taxon>
        <taxon>Physalacriaceae</taxon>
        <taxon>Armillaria</taxon>
    </lineage>
</organism>
<dbReference type="Proteomes" id="UP000217790">
    <property type="component" value="Unassembled WGS sequence"/>
</dbReference>
<protein>
    <recommendedName>
        <fullName evidence="3">Heterokaryon incompatibility domain-containing protein</fullName>
    </recommendedName>
</protein>
<accession>A0A2H3D488</accession>
<name>A0A2H3D488_ARMGA</name>
<keyword evidence="2" id="KW-1185">Reference proteome</keyword>
<dbReference type="InParanoid" id="A0A2H3D488"/>
<reference evidence="2" key="1">
    <citation type="journal article" date="2017" name="Nat. Ecol. Evol.">
        <title>Genome expansion and lineage-specific genetic innovations in the forest pathogenic fungi Armillaria.</title>
        <authorList>
            <person name="Sipos G."/>
            <person name="Prasanna A.N."/>
            <person name="Walter M.C."/>
            <person name="O'Connor E."/>
            <person name="Balint B."/>
            <person name="Krizsan K."/>
            <person name="Kiss B."/>
            <person name="Hess J."/>
            <person name="Varga T."/>
            <person name="Slot J."/>
            <person name="Riley R."/>
            <person name="Boka B."/>
            <person name="Rigling D."/>
            <person name="Barry K."/>
            <person name="Lee J."/>
            <person name="Mihaltcheva S."/>
            <person name="LaButti K."/>
            <person name="Lipzen A."/>
            <person name="Waldron R."/>
            <person name="Moloney N.M."/>
            <person name="Sperisen C."/>
            <person name="Kredics L."/>
            <person name="Vagvoelgyi C."/>
            <person name="Patrignani A."/>
            <person name="Fitzpatrick D."/>
            <person name="Nagy I."/>
            <person name="Doyle S."/>
            <person name="Anderson J.B."/>
            <person name="Grigoriev I.V."/>
            <person name="Gueldener U."/>
            <person name="Muensterkoetter M."/>
            <person name="Nagy L.G."/>
        </authorList>
    </citation>
    <scope>NUCLEOTIDE SEQUENCE [LARGE SCALE GENOMIC DNA]</scope>
    <source>
        <strain evidence="2">Ar21-2</strain>
    </source>
</reference>
<dbReference type="AlphaFoldDB" id="A0A2H3D488"/>
<dbReference type="OrthoDB" id="5418601at2759"/>
<dbReference type="EMBL" id="KZ293666">
    <property type="protein sequence ID" value="PBK90079.1"/>
    <property type="molecule type" value="Genomic_DNA"/>
</dbReference>
<evidence type="ECO:0008006" key="3">
    <source>
        <dbReference type="Google" id="ProtNLM"/>
    </source>
</evidence>